<evidence type="ECO:0000313" key="3">
    <source>
        <dbReference type="Proteomes" id="UP000320244"/>
    </source>
</evidence>
<proteinExistence type="predicted"/>
<dbReference type="Proteomes" id="UP000320244">
    <property type="component" value="Unassembled WGS sequence"/>
</dbReference>
<sequence>MPRKPLPPQLGTAFTISQARRAGASRGRMRAGDLRRPFHGVRVAGDLGSLVSRAKALLPVLPPGSAFSHWTAAQLWHLPLPPGHPSDLQVTLPAGAGRIRRPGVCVHRASRPAVRHRSGLRVVTPEATWCDLAGTLDLADLVILGDAVVSRIDSTETLCQALAAYSGRRGVAAAREALGLVRIGSRSPQETRGRLLFHDWGLPEPELNADILDESGWLANVDFLWRARRVIGEYYGGVHASSWKQDLGRTALLEDAGFRVVVMTGRDFGPGNAQLRARLRRLLTD</sequence>
<evidence type="ECO:0000313" key="2">
    <source>
        <dbReference type="EMBL" id="TWP32607.1"/>
    </source>
</evidence>
<comment type="caution">
    <text evidence="2">The sequence shown here is derived from an EMBL/GenBank/DDBJ whole genome shotgun (WGS) entry which is preliminary data.</text>
</comment>
<protein>
    <recommendedName>
        <fullName evidence="4">DUF559 domain-containing protein</fullName>
    </recommendedName>
</protein>
<evidence type="ECO:0008006" key="4">
    <source>
        <dbReference type="Google" id="ProtNLM"/>
    </source>
</evidence>
<feature type="region of interest" description="Disordered" evidence="1">
    <location>
        <begin position="1"/>
        <end position="29"/>
    </location>
</feature>
<reference evidence="2 3" key="1">
    <citation type="submission" date="2019-05" db="EMBL/GenBank/DDBJ databases">
        <authorList>
            <person name="Lee S.D."/>
        </authorList>
    </citation>
    <scope>NUCLEOTIDE SEQUENCE [LARGE SCALE GENOMIC DNA]</scope>
    <source>
        <strain evidence="2 3">C5-26</strain>
    </source>
</reference>
<keyword evidence="3" id="KW-1185">Reference proteome</keyword>
<evidence type="ECO:0000256" key="1">
    <source>
        <dbReference type="SAM" id="MobiDB-lite"/>
    </source>
</evidence>
<organism evidence="2 3">
    <name type="scientific">Leekyejoonella antrihumi</name>
    <dbReference type="NCBI Taxonomy" id="1660198"/>
    <lineage>
        <taxon>Bacteria</taxon>
        <taxon>Bacillati</taxon>
        <taxon>Actinomycetota</taxon>
        <taxon>Actinomycetes</taxon>
        <taxon>Micrococcales</taxon>
        <taxon>Dermacoccaceae</taxon>
        <taxon>Leekyejoonella</taxon>
    </lineage>
</organism>
<dbReference type="RefSeq" id="WP_146321198.1">
    <property type="nucleotide sequence ID" value="NZ_VCQV01000065.1"/>
</dbReference>
<accession>A0A563DQU4</accession>
<dbReference type="AlphaFoldDB" id="A0A563DQU4"/>
<name>A0A563DQU4_9MICO</name>
<gene>
    <name evidence="2" type="ORF">FGL98_23815</name>
</gene>
<reference evidence="2 3" key="2">
    <citation type="submission" date="2019-08" db="EMBL/GenBank/DDBJ databases">
        <title>Jejuicoccus antrihumi gen. nov., sp. nov., a new member of the family Dermacoccaceae isolated from a cave.</title>
        <authorList>
            <person name="Schumann P."/>
            <person name="Kim I.S."/>
        </authorList>
    </citation>
    <scope>NUCLEOTIDE SEQUENCE [LARGE SCALE GENOMIC DNA]</scope>
    <source>
        <strain evidence="2 3">C5-26</strain>
    </source>
</reference>
<dbReference type="OrthoDB" id="3173471at2"/>
<dbReference type="EMBL" id="VCQV01000065">
    <property type="protein sequence ID" value="TWP32607.1"/>
    <property type="molecule type" value="Genomic_DNA"/>
</dbReference>